<dbReference type="Pfam" id="PF02469">
    <property type="entry name" value="Fasciclin"/>
    <property type="match status" value="1"/>
</dbReference>
<accession>A0A1E5QRB7</accession>
<name>A0A1E5QRB7_9CYAN</name>
<comment type="caution">
    <text evidence="4">The sequence shown here is derived from an EMBL/GenBank/DDBJ whole genome shotgun (WGS) entry which is preliminary data.</text>
</comment>
<dbReference type="STRING" id="1781255.BH720_00570"/>
<dbReference type="RefSeq" id="WP_069965201.1">
    <property type="nucleotide sequence ID" value="NZ_CM124774.1"/>
</dbReference>
<evidence type="ECO:0000259" key="3">
    <source>
        <dbReference type="PROSITE" id="PS50213"/>
    </source>
</evidence>
<dbReference type="PROSITE" id="PS51257">
    <property type="entry name" value="PROKAR_LIPOPROTEIN"/>
    <property type="match status" value="1"/>
</dbReference>
<feature type="region of interest" description="Disordered" evidence="1">
    <location>
        <begin position="30"/>
        <end position="70"/>
    </location>
</feature>
<dbReference type="SMART" id="SM00554">
    <property type="entry name" value="FAS1"/>
    <property type="match status" value="1"/>
</dbReference>
<evidence type="ECO:0000313" key="4">
    <source>
        <dbReference type="EMBL" id="OEJ77205.1"/>
    </source>
</evidence>
<dbReference type="FunFam" id="2.30.180.10:FF:000019">
    <property type="entry name" value="Cell surface lipoprotein"/>
    <property type="match status" value="1"/>
</dbReference>
<dbReference type="Gene3D" id="2.30.180.10">
    <property type="entry name" value="FAS1 domain"/>
    <property type="match status" value="1"/>
</dbReference>
<dbReference type="PANTHER" id="PTHR10900">
    <property type="entry name" value="PERIOSTIN-RELATED"/>
    <property type="match status" value="1"/>
</dbReference>
<organism evidence="4">
    <name type="scientific">Desertifilum tharense IPPAS B-1220</name>
    <dbReference type="NCBI Taxonomy" id="1781255"/>
    <lineage>
        <taxon>Bacteria</taxon>
        <taxon>Bacillati</taxon>
        <taxon>Cyanobacteriota</taxon>
        <taxon>Cyanophyceae</taxon>
        <taxon>Desertifilales</taxon>
        <taxon>Desertifilaceae</taxon>
        <taxon>Desertifilum</taxon>
    </lineage>
</organism>
<evidence type="ECO:0000256" key="1">
    <source>
        <dbReference type="SAM" id="MobiDB-lite"/>
    </source>
</evidence>
<dbReference type="EMBL" id="MJGC01000010">
    <property type="protein sequence ID" value="OEJ77205.1"/>
    <property type="molecule type" value="Genomic_DNA"/>
</dbReference>
<dbReference type="OrthoDB" id="9800666at2"/>
<dbReference type="InterPro" id="IPR036378">
    <property type="entry name" value="FAS1_dom_sf"/>
</dbReference>
<feature type="chain" id="PRO_5009184445" description="FAS1 domain-containing protein" evidence="2">
    <location>
        <begin position="26"/>
        <end position="223"/>
    </location>
</feature>
<protein>
    <recommendedName>
        <fullName evidence="3">FAS1 domain-containing protein</fullName>
    </recommendedName>
</protein>
<reference evidence="4" key="1">
    <citation type="submission" date="2016-09" db="EMBL/GenBank/DDBJ databases">
        <title>Draft genome of thermotolerant cyanobacterium Desertifilum sp. strain IPPAS B-1220.</title>
        <authorList>
            <person name="Sinetova M.A."/>
            <person name="Bolakhan K."/>
            <person name="Zayadan B.K."/>
            <person name="Mironov K.S."/>
            <person name="Ustinova V."/>
            <person name="Kupriyanova E.V."/>
            <person name="Sidorov R.A."/>
            <person name="Skrypnik A.N."/>
            <person name="Gogoleva N.E."/>
            <person name="Gogolev Y.V."/>
            <person name="Los D.A."/>
        </authorList>
    </citation>
    <scope>NUCLEOTIDE SEQUENCE [LARGE SCALE GENOMIC DNA]</scope>
    <source>
        <strain evidence="4">IPPAS B-1220</strain>
    </source>
</reference>
<feature type="signal peptide" evidence="2">
    <location>
        <begin position="1"/>
        <end position="25"/>
    </location>
</feature>
<keyword evidence="2" id="KW-0732">Signal</keyword>
<dbReference type="SUPFAM" id="SSF82153">
    <property type="entry name" value="FAS1 domain"/>
    <property type="match status" value="1"/>
</dbReference>
<gene>
    <name evidence="4" type="ORF">BH720_00570</name>
</gene>
<dbReference type="AlphaFoldDB" id="A0A1E5QRB7"/>
<feature type="domain" description="FAS1" evidence="3">
    <location>
        <begin position="72"/>
        <end position="205"/>
    </location>
</feature>
<dbReference type="PANTHER" id="PTHR10900:SF77">
    <property type="entry name" value="FI19380P1"/>
    <property type="match status" value="1"/>
</dbReference>
<dbReference type="InterPro" id="IPR050904">
    <property type="entry name" value="Adhesion/Biosynth-related"/>
</dbReference>
<dbReference type="InterPro" id="IPR000782">
    <property type="entry name" value="FAS1_domain"/>
</dbReference>
<evidence type="ECO:0000256" key="2">
    <source>
        <dbReference type="SAM" id="SignalP"/>
    </source>
</evidence>
<proteinExistence type="predicted"/>
<dbReference type="PROSITE" id="PS50213">
    <property type="entry name" value="FAS1"/>
    <property type="match status" value="1"/>
</dbReference>
<sequence>MIGFSRLPKFFLVGLLSVGSAVALAACNGDTTTTTTTDDTPTATTTTAPTDPTATGTQTAPGAGVGTQAGTDDNVVEVASAENNLSTFTQAVEAAGLTQTLATAGPYTVFAPTNQAFDALPQGTLDQLLQPENREVLTQILSYHVVPEQLPSTAISSGSVDTVEGAPLSVQVQQGTNEVLVNGARVVQADVQASNGIIHVIDQVVLPPDIQSTLDAQGQQPAN</sequence>
<dbReference type="GO" id="GO:0005615">
    <property type="term" value="C:extracellular space"/>
    <property type="evidence" value="ECO:0007669"/>
    <property type="project" value="TreeGrafter"/>
</dbReference>